<keyword evidence="2" id="KW-1003">Cell membrane</keyword>
<dbReference type="Gene3D" id="1.20.1250.20">
    <property type="entry name" value="MFS general substrate transporter like domains"/>
    <property type="match status" value="1"/>
</dbReference>
<feature type="transmembrane region" description="Helical" evidence="6">
    <location>
        <begin position="43"/>
        <end position="63"/>
    </location>
</feature>
<feature type="transmembrane region" description="Helical" evidence="6">
    <location>
        <begin position="169"/>
        <end position="189"/>
    </location>
</feature>
<evidence type="ECO:0000256" key="4">
    <source>
        <dbReference type="ARBA" id="ARBA00022989"/>
    </source>
</evidence>
<name>A0A5C5SFN9_9STRE</name>
<feature type="transmembrane region" description="Helical" evidence="6">
    <location>
        <begin position="318"/>
        <end position="337"/>
    </location>
</feature>
<comment type="caution">
    <text evidence="7">The sequence shown here is derived from an EMBL/GenBank/DDBJ whole genome shotgun (WGS) entry which is preliminary data.</text>
</comment>
<feature type="transmembrane region" description="Helical" evidence="6">
    <location>
        <begin position="358"/>
        <end position="379"/>
    </location>
</feature>
<proteinExistence type="predicted"/>
<feature type="transmembrane region" description="Helical" evidence="6">
    <location>
        <begin position="139"/>
        <end position="163"/>
    </location>
</feature>
<dbReference type="Proteomes" id="UP000317430">
    <property type="component" value="Unassembled WGS sequence"/>
</dbReference>
<feature type="transmembrane region" description="Helical" evidence="6">
    <location>
        <begin position="385"/>
        <end position="403"/>
    </location>
</feature>
<dbReference type="InterPro" id="IPR036259">
    <property type="entry name" value="MFS_trans_sf"/>
</dbReference>
<dbReference type="RefSeq" id="WP_146566343.1">
    <property type="nucleotide sequence ID" value="NZ_VOHL01000001.1"/>
</dbReference>
<gene>
    <name evidence="7" type="ORF">FRX57_02610</name>
</gene>
<feature type="transmembrane region" description="Helical" evidence="6">
    <location>
        <begin position="75"/>
        <end position="93"/>
    </location>
</feature>
<evidence type="ECO:0000256" key="3">
    <source>
        <dbReference type="ARBA" id="ARBA00022692"/>
    </source>
</evidence>
<sequence length="408" mass="44976">MNLLLRHKLYRVLAAANFFNRFGASIYNLVFVVYASLMPQPELAVGLANVIVFVPSIFSIFIGMQADRTQQKMKWLVTFGFLQTLLFLLVGLLSGSLTWLAFSCVCLINLMSDMISDYRGGLEMPIFQHNIAEEDLMEAYSFNQFISFVCMLGGQAFGVWLLSLSQNRFGLVAVINALCFLLSSVILYLNRQSLSHPPVVSEDKGLAESFRDIFKNLEQVFQSQQEGSLLLTLTCVLLVNALGGALVAMYNIYFLRVPFADFSYSTSIFLIQAMMMGGMIVGSLTPNDFFGKADIFTILKGASLLLALLGLFNSLRLPHLLSFLVIAFLFYLSGKVNPKIDSLLMANVPSHMLAQTSSALAVLSIAAMPLGTAVFSALVVWNLSVSWLIFTGLALVCLLLLSFKSKKG</sequence>
<evidence type="ECO:0000256" key="1">
    <source>
        <dbReference type="ARBA" id="ARBA00004651"/>
    </source>
</evidence>
<evidence type="ECO:0000313" key="8">
    <source>
        <dbReference type="Proteomes" id="UP000317430"/>
    </source>
</evidence>
<evidence type="ECO:0000256" key="6">
    <source>
        <dbReference type="SAM" id="Phobius"/>
    </source>
</evidence>
<dbReference type="SUPFAM" id="SSF103473">
    <property type="entry name" value="MFS general substrate transporter"/>
    <property type="match status" value="1"/>
</dbReference>
<evidence type="ECO:0000313" key="7">
    <source>
        <dbReference type="EMBL" id="TWS99112.1"/>
    </source>
</evidence>
<dbReference type="OrthoDB" id="2293709at2"/>
<keyword evidence="8" id="KW-1185">Reference proteome</keyword>
<keyword evidence="4 6" id="KW-1133">Transmembrane helix</keyword>
<dbReference type="EMBL" id="VOHL01000001">
    <property type="protein sequence ID" value="TWS99112.1"/>
    <property type="molecule type" value="Genomic_DNA"/>
</dbReference>
<feature type="transmembrane region" description="Helical" evidence="6">
    <location>
        <begin position="262"/>
        <end position="281"/>
    </location>
</feature>
<organism evidence="7 8">
    <name type="scientific">Streptococcus cuniculipharyngis</name>
    <dbReference type="NCBI Taxonomy" id="1562651"/>
    <lineage>
        <taxon>Bacteria</taxon>
        <taxon>Bacillati</taxon>
        <taxon>Bacillota</taxon>
        <taxon>Bacilli</taxon>
        <taxon>Lactobacillales</taxon>
        <taxon>Streptococcaceae</taxon>
        <taxon>Streptococcus</taxon>
    </lineage>
</organism>
<evidence type="ECO:0000256" key="2">
    <source>
        <dbReference type="ARBA" id="ARBA00022475"/>
    </source>
</evidence>
<evidence type="ECO:0000256" key="5">
    <source>
        <dbReference type="ARBA" id="ARBA00023136"/>
    </source>
</evidence>
<dbReference type="GO" id="GO:0005886">
    <property type="term" value="C:plasma membrane"/>
    <property type="evidence" value="ECO:0007669"/>
    <property type="project" value="UniProtKB-SubCell"/>
</dbReference>
<accession>A0A5C5SFN9</accession>
<dbReference type="PANTHER" id="PTHR23513:SF6">
    <property type="entry name" value="MAJOR FACILITATOR SUPERFAMILY ASSOCIATED DOMAIN-CONTAINING PROTEIN"/>
    <property type="match status" value="1"/>
</dbReference>
<comment type="subcellular location">
    <subcellularLocation>
        <location evidence="1">Cell membrane</location>
        <topology evidence="1">Multi-pass membrane protein</topology>
    </subcellularLocation>
</comment>
<dbReference type="AlphaFoldDB" id="A0A5C5SFN9"/>
<keyword evidence="3 6" id="KW-0812">Transmembrane</keyword>
<feature type="transmembrane region" description="Helical" evidence="6">
    <location>
        <begin position="229"/>
        <end position="250"/>
    </location>
</feature>
<protein>
    <submittedName>
        <fullName evidence="7">MFS transporter</fullName>
    </submittedName>
</protein>
<keyword evidence="5 6" id="KW-0472">Membrane</keyword>
<dbReference type="PANTHER" id="PTHR23513">
    <property type="entry name" value="INTEGRAL MEMBRANE EFFLUX PROTEIN-RELATED"/>
    <property type="match status" value="1"/>
</dbReference>
<feature type="transmembrane region" description="Helical" evidence="6">
    <location>
        <begin position="12"/>
        <end position="37"/>
    </location>
</feature>
<reference evidence="7 8" key="1">
    <citation type="submission" date="2019-08" db="EMBL/GenBank/DDBJ databases">
        <authorList>
            <person name="Lei W."/>
        </authorList>
    </citation>
    <scope>NUCLEOTIDE SEQUENCE [LARGE SCALE GENOMIC DNA]</scope>
    <source>
        <strain evidence="7 8">CCUG 66496</strain>
    </source>
</reference>